<dbReference type="InterPro" id="IPR008517">
    <property type="entry name" value="GNA1162-like"/>
</dbReference>
<dbReference type="Proteomes" id="UP000245974">
    <property type="component" value="Unassembled WGS sequence"/>
</dbReference>
<accession>A0A2U3MZY1</accession>
<proteinExistence type="predicted"/>
<dbReference type="InParanoid" id="A0A2U3MZY1"/>
<evidence type="ECO:0000256" key="1">
    <source>
        <dbReference type="SAM" id="SignalP"/>
    </source>
</evidence>
<name>A0A2U3MZY1_9GAMM</name>
<feature type="chain" id="PRO_5015428206" evidence="1">
    <location>
        <begin position="22"/>
        <end position="226"/>
    </location>
</feature>
<dbReference type="Pfam" id="PF05643">
    <property type="entry name" value="GNA1162-like"/>
    <property type="match status" value="1"/>
</dbReference>
<dbReference type="AlphaFoldDB" id="A0A2U3MZY1"/>
<organism evidence="2 3">
    <name type="scientific">Acinetobacter stercoris</name>
    <dbReference type="NCBI Taxonomy" id="2126983"/>
    <lineage>
        <taxon>Bacteria</taxon>
        <taxon>Pseudomonadati</taxon>
        <taxon>Pseudomonadota</taxon>
        <taxon>Gammaproteobacteria</taxon>
        <taxon>Moraxellales</taxon>
        <taxon>Moraxellaceae</taxon>
        <taxon>Acinetobacter</taxon>
    </lineage>
</organism>
<dbReference type="Gene3D" id="3.40.50.10610">
    <property type="entry name" value="ABC-type transport auxiliary lipoprotein component"/>
    <property type="match status" value="1"/>
</dbReference>
<feature type="signal peptide" evidence="1">
    <location>
        <begin position="1"/>
        <end position="21"/>
    </location>
</feature>
<dbReference type="EMBL" id="OOGT01000091">
    <property type="protein sequence ID" value="SPL70933.1"/>
    <property type="molecule type" value="Genomic_DNA"/>
</dbReference>
<sequence>MIKKVLVSSLLVSSLIFTGCATTVSKNHKDITAYKSHMPKSILVLPPVNDSPDVKATYSYWPTVMMPVAEAGYYVFPVSVVDNMFKENGVTNGSDAQSIAPQKLQEIFGADAALYIRIKEYGSKYQVIQSVASVSAEAKLVDLKTGEVIWTGEGKQVQSSNNGNGGLIGAVVGALVEQIAGSLNDRAYPLASAVNIQMLSPTPSNPGEGLLYGHRSPNYQQEGLAR</sequence>
<dbReference type="PROSITE" id="PS51257">
    <property type="entry name" value="PROKAR_LIPOPROTEIN"/>
    <property type="match status" value="1"/>
</dbReference>
<dbReference type="RefSeq" id="WP_121974381.1">
    <property type="nucleotide sequence ID" value="NZ_OOGT01000091.1"/>
</dbReference>
<keyword evidence="2" id="KW-0449">Lipoprotein</keyword>
<keyword evidence="1" id="KW-0732">Signal</keyword>
<keyword evidence="3" id="KW-1185">Reference proteome</keyword>
<protein>
    <submittedName>
        <fullName evidence="2">Putative lipoprotein/NMB1162</fullName>
    </submittedName>
</protein>
<evidence type="ECO:0000313" key="3">
    <source>
        <dbReference type="Proteomes" id="UP000245974"/>
    </source>
</evidence>
<gene>
    <name evidence="2" type="ORF">KPC_2111</name>
</gene>
<dbReference type="OrthoDB" id="1014694at2"/>
<evidence type="ECO:0000313" key="2">
    <source>
        <dbReference type="EMBL" id="SPL70933.1"/>
    </source>
</evidence>
<reference evidence="3" key="1">
    <citation type="submission" date="2018-03" db="EMBL/GenBank/DDBJ databases">
        <authorList>
            <person name="Blom J."/>
        </authorList>
    </citation>
    <scope>NUCLEOTIDE SEQUENCE [LARGE SCALE GENOMIC DNA]</scope>
    <source>
        <strain evidence="3">KPC-SM-21</strain>
    </source>
</reference>